<dbReference type="EMBL" id="JACVVK020000004">
    <property type="protein sequence ID" value="KAK7507272.1"/>
    <property type="molecule type" value="Genomic_DNA"/>
</dbReference>
<evidence type="ECO:0000313" key="2">
    <source>
        <dbReference type="EMBL" id="KAK7507272.1"/>
    </source>
</evidence>
<protein>
    <submittedName>
        <fullName evidence="2">Uncharacterized protein</fullName>
    </submittedName>
</protein>
<dbReference type="Proteomes" id="UP001519460">
    <property type="component" value="Unassembled WGS sequence"/>
</dbReference>
<dbReference type="AlphaFoldDB" id="A0ABD0M6I7"/>
<feature type="region of interest" description="Disordered" evidence="1">
    <location>
        <begin position="329"/>
        <end position="384"/>
    </location>
</feature>
<keyword evidence="3" id="KW-1185">Reference proteome</keyword>
<feature type="compositionally biased region" description="Basic and acidic residues" evidence="1">
    <location>
        <begin position="331"/>
        <end position="342"/>
    </location>
</feature>
<gene>
    <name evidence="2" type="ORF">BaRGS_00001207</name>
</gene>
<evidence type="ECO:0000256" key="1">
    <source>
        <dbReference type="SAM" id="MobiDB-lite"/>
    </source>
</evidence>
<proteinExistence type="predicted"/>
<sequence>MGGCYSSASHKALTSPRHKQPQNGSLQQNGKSPGNASITDRNSNTNRVRVPCKDALPEEHHTKPAVSPEEVVPSVFANDGEKVKGVAPSDSGIESIGSPQEESAQEPVNHEFSLCQSCHQKLQRISRGSCHQCGNFRINSSELSALVSGDTYCTCGPRVAGRQSACRTHGLKGGNAPTHRHSDMLGLVLKSNLKKHGSGRGDAKRVRMSWKSADSLDMGATMNTCMDRAKSEASEIFGDDVSFRAPLAQFDSVDCQLDADDGVEANTVFAGSRMSIYSEILDLADCICKCDFSSNPEQQLTAASTSVSDGQESQCVQVTNTCRLTASPVRLRPDVGSRAETNEEKEDDDDSGHGVSKSEERSESVVDSDLDTGEESDRLLSSQSSPARQVGLSWFDSSLDWSEMMDSGVCPVTVKGHKMVMMDAGTYTQMLSDLALLKEQLSHLTQVIQEEEGLQPLDLSFPLNY</sequence>
<feature type="compositionally biased region" description="Polar residues" evidence="1">
    <location>
        <begin position="21"/>
        <end position="47"/>
    </location>
</feature>
<name>A0ABD0M6I7_9CAEN</name>
<comment type="caution">
    <text evidence="2">The sequence shown here is derived from an EMBL/GenBank/DDBJ whole genome shotgun (WGS) entry which is preliminary data.</text>
</comment>
<accession>A0ABD0M6I7</accession>
<feature type="region of interest" description="Disordered" evidence="1">
    <location>
        <begin position="81"/>
        <end position="103"/>
    </location>
</feature>
<evidence type="ECO:0000313" key="3">
    <source>
        <dbReference type="Proteomes" id="UP001519460"/>
    </source>
</evidence>
<feature type="region of interest" description="Disordered" evidence="1">
    <location>
        <begin position="1"/>
        <end position="52"/>
    </location>
</feature>
<organism evidence="2 3">
    <name type="scientific">Batillaria attramentaria</name>
    <dbReference type="NCBI Taxonomy" id="370345"/>
    <lineage>
        <taxon>Eukaryota</taxon>
        <taxon>Metazoa</taxon>
        <taxon>Spiralia</taxon>
        <taxon>Lophotrochozoa</taxon>
        <taxon>Mollusca</taxon>
        <taxon>Gastropoda</taxon>
        <taxon>Caenogastropoda</taxon>
        <taxon>Sorbeoconcha</taxon>
        <taxon>Cerithioidea</taxon>
        <taxon>Batillariidae</taxon>
        <taxon>Batillaria</taxon>
    </lineage>
</organism>
<reference evidence="2 3" key="1">
    <citation type="journal article" date="2023" name="Sci. Data">
        <title>Genome assembly of the Korean intertidal mud-creeper Batillaria attramentaria.</title>
        <authorList>
            <person name="Patra A.K."/>
            <person name="Ho P.T."/>
            <person name="Jun S."/>
            <person name="Lee S.J."/>
            <person name="Kim Y."/>
            <person name="Won Y.J."/>
        </authorList>
    </citation>
    <scope>NUCLEOTIDE SEQUENCE [LARGE SCALE GENOMIC DNA]</scope>
    <source>
        <strain evidence="2">Wonlab-2016</strain>
    </source>
</reference>